<comment type="similarity">
    <text evidence="2">Belongs to the splicing factor SR family.</text>
</comment>
<evidence type="ECO:0000256" key="4">
    <source>
        <dbReference type="ARBA" id="ARBA00022723"/>
    </source>
</evidence>
<keyword evidence="14" id="KW-1133">Transmembrane helix</keyword>
<evidence type="ECO:0000256" key="9">
    <source>
        <dbReference type="ARBA" id="ARBA00023187"/>
    </source>
</evidence>
<sequence length="309" mass="34916">MAEYLASIFGTEKDKVNCSFYFKIGACRHGDRCSRIHNKPTFSQTVLLQNLYVNPQNSAKSADGSHLVANVSDEEMQEHYDNFFEDVFVECEDKYGEIEEMNVCDNLGDHLVGNVYIKFRNEADAEKAANDLNNRWFGGRPVYSELSPVTDFREACCRQYEMGECTRSGFCNFMHLKPISRELRRYLYSRRRRARSRSRSPRSRRSRSRGSRSPRRRRDGNDGVGGGHYEQRDRAANEGRGMDRGGNDRGGNDRGGTSRGGNDRGRKVGGGTGGLEAAAAVVVVVVISLLDFLQRHPQTAMQWTTGKRT</sequence>
<keyword evidence="9" id="KW-0508">mRNA splicing</keyword>
<dbReference type="eggNOG" id="KOG2202">
    <property type="taxonomic scope" value="Eukaryota"/>
</dbReference>
<keyword evidence="4 12" id="KW-0479">Metal-binding</keyword>
<dbReference type="OMA" id="MIDTRQA"/>
<organism evidence="18">
    <name type="scientific">Drosophila persimilis</name>
    <name type="common">Fruit fly</name>
    <dbReference type="NCBI Taxonomy" id="7234"/>
    <lineage>
        <taxon>Eukaryota</taxon>
        <taxon>Metazoa</taxon>
        <taxon>Ecdysozoa</taxon>
        <taxon>Arthropoda</taxon>
        <taxon>Hexapoda</taxon>
        <taxon>Insecta</taxon>
        <taxon>Pterygota</taxon>
        <taxon>Neoptera</taxon>
        <taxon>Endopterygota</taxon>
        <taxon>Diptera</taxon>
        <taxon>Brachycera</taxon>
        <taxon>Muscomorpha</taxon>
        <taxon>Ephydroidea</taxon>
        <taxon>Drosophilidae</taxon>
        <taxon>Drosophila</taxon>
        <taxon>Sophophora</taxon>
    </lineage>
</organism>
<feature type="domain" description="C3H1-type" evidence="16">
    <location>
        <begin position="151"/>
        <end position="178"/>
    </location>
</feature>
<name>B4GJQ4_DROPE</name>
<dbReference type="HOGENOM" id="CLU_059852_1_0_1"/>
<proteinExistence type="inferred from homology"/>
<dbReference type="Proteomes" id="UP000008744">
    <property type="component" value="Unassembled WGS sequence"/>
</dbReference>
<feature type="zinc finger region" description="C3H1-type" evidence="12">
    <location>
        <begin position="151"/>
        <end position="178"/>
    </location>
</feature>
<feature type="transmembrane region" description="Helical" evidence="14">
    <location>
        <begin position="274"/>
        <end position="293"/>
    </location>
</feature>
<dbReference type="SUPFAM" id="SSF54928">
    <property type="entry name" value="RNA-binding domain, RBD"/>
    <property type="match status" value="1"/>
</dbReference>
<feature type="compositionally biased region" description="Basic and acidic residues" evidence="13">
    <location>
        <begin position="229"/>
        <end position="252"/>
    </location>
</feature>
<dbReference type="Gene3D" id="3.30.70.330">
    <property type="match status" value="1"/>
</dbReference>
<accession>B4GJQ4</accession>
<keyword evidence="14" id="KW-0472">Membrane</keyword>
<dbReference type="SMART" id="SM00361">
    <property type="entry name" value="RRM_1"/>
    <property type="match status" value="1"/>
</dbReference>
<dbReference type="GO" id="GO:0000381">
    <property type="term" value="P:regulation of alternative mRNA splicing, via spliceosome"/>
    <property type="evidence" value="ECO:0007669"/>
    <property type="project" value="EnsemblMetazoa"/>
</dbReference>
<dbReference type="GO" id="GO:0008187">
    <property type="term" value="F:poly-pyrimidine tract binding"/>
    <property type="evidence" value="ECO:0007669"/>
    <property type="project" value="EnsemblMetazoa"/>
</dbReference>
<feature type="compositionally biased region" description="Basic residues" evidence="13">
    <location>
        <begin position="190"/>
        <end position="218"/>
    </location>
</feature>
<dbReference type="AlphaFoldDB" id="B4GJQ4"/>
<evidence type="ECO:0000259" key="16">
    <source>
        <dbReference type="PROSITE" id="PS50103"/>
    </source>
</evidence>
<keyword evidence="3" id="KW-0507">mRNA processing</keyword>
<keyword evidence="7 12" id="KW-0862">Zinc</keyword>
<dbReference type="SMART" id="SM00356">
    <property type="entry name" value="ZnF_C3H1"/>
    <property type="match status" value="2"/>
</dbReference>
<dbReference type="CDD" id="cd12538">
    <property type="entry name" value="RRM_U2AF35"/>
    <property type="match status" value="1"/>
</dbReference>
<evidence type="ECO:0000256" key="2">
    <source>
        <dbReference type="ARBA" id="ARBA00010269"/>
    </source>
</evidence>
<evidence type="ECO:0000256" key="13">
    <source>
        <dbReference type="SAM" id="MobiDB-lite"/>
    </source>
</evidence>
<dbReference type="GO" id="GO:0089701">
    <property type="term" value="C:U2AF complex"/>
    <property type="evidence" value="ECO:0007669"/>
    <property type="project" value="EnsemblMetazoa"/>
</dbReference>
<evidence type="ECO:0000256" key="1">
    <source>
        <dbReference type="ARBA" id="ARBA00004123"/>
    </source>
</evidence>
<dbReference type="InterPro" id="IPR009145">
    <property type="entry name" value="U2AF_small"/>
</dbReference>
<dbReference type="EMBL" id="CH479184">
    <property type="protein sequence ID" value="EDW36870.1"/>
    <property type="molecule type" value="Genomic_DNA"/>
</dbReference>
<evidence type="ECO:0000256" key="14">
    <source>
        <dbReference type="SAM" id="Phobius"/>
    </source>
</evidence>
<protein>
    <submittedName>
        <fullName evidence="17">GL25824</fullName>
    </submittedName>
</protein>
<feature type="region of interest" description="Disordered" evidence="13">
    <location>
        <begin position="190"/>
        <end position="269"/>
    </location>
</feature>
<dbReference type="Pfam" id="PF00642">
    <property type="entry name" value="zf-CCCH"/>
    <property type="match status" value="2"/>
</dbReference>
<dbReference type="STRING" id="7234.B4GJQ4"/>
<evidence type="ECO:0000256" key="8">
    <source>
        <dbReference type="ARBA" id="ARBA00022884"/>
    </source>
</evidence>
<evidence type="ECO:0000256" key="7">
    <source>
        <dbReference type="ARBA" id="ARBA00022833"/>
    </source>
</evidence>
<keyword evidence="8 11" id="KW-0694">RNA-binding</keyword>
<reference evidence="17 18" key="1">
    <citation type="journal article" date="2007" name="Nature">
        <title>Evolution of genes and genomes on the Drosophila phylogeny.</title>
        <authorList>
            <consortium name="Drosophila 12 Genomes Consortium"/>
            <person name="Clark A.G."/>
            <person name="Eisen M.B."/>
            <person name="Smith D.R."/>
            <person name="Bergman C.M."/>
            <person name="Oliver B."/>
            <person name="Markow T.A."/>
            <person name="Kaufman T.C."/>
            <person name="Kellis M."/>
            <person name="Gelbart W."/>
            <person name="Iyer V.N."/>
            <person name="Pollard D.A."/>
            <person name="Sackton T.B."/>
            <person name="Larracuente A.M."/>
            <person name="Singh N.D."/>
            <person name="Abad J.P."/>
            <person name="Abt D.N."/>
            <person name="Adryan B."/>
            <person name="Aguade M."/>
            <person name="Akashi H."/>
            <person name="Anderson W.W."/>
            <person name="Aquadro C.F."/>
            <person name="Ardell D.H."/>
            <person name="Arguello R."/>
            <person name="Artieri C.G."/>
            <person name="Barbash D.A."/>
            <person name="Barker D."/>
            <person name="Barsanti P."/>
            <person name="Batterham P."/>
            <person name="Batzoglou S."/>
            <person name="Begun D."/>
            <person name="Bhutkar A."/>
            <person name="Blanco E."/>
            <person name="Bosak S.A."/>
            <person name="Bradley R.K."/>
            <person name="Brand A.D."/>
            <person name="Brent M.R."/>
            <person name="Brooks A.N."/>
            <person name="Brown R.H."/>
            <person name="Butlin R.K."/>
            <person name="Caggese C."/>
            <person name="Calvi B.R."/>
            <person name="Bernardo de Carvalho A."/>
            <person name="Caspi A."/>
            <person name="Castrezana S."/>
            <person name="Celniker S.E."/>
            <person name="Chang J.L."/>
            <person name="Chapple C."/>
            <person name="Chatterji S."/>
            <person name="Chinwalla A."/>
            <person name="Civetta A."/>
            <person name="Clifton S.W."/>
            <person name="Comeron J.M."/>
            <person name="Costello J.C."/>
            <person name="Coyne J.A."/>
            <person name="Daub J."/>
            <person name="David R.G."/>
            <person name="Delcher A.L."/>
            <person name="Delehaunty K."/>
            <person name="Do C.B."/>
            <person name="Ebling H."/>
            <person name="Edwards K."/>
            <person name="Eickbush T."/>
            <person name="Evans J.D."/>
            <person name="Filipski A."/>
            <person name="Findeiss S."/>
            <person name="Freyhult E."/>
            <person name="Fulton L."/>
            <person name="Fulton R."/>
            <person name="Garcia A.C."/>
            <person name="Gardiner A."/>
            <person name="Garfield D.A."/>
            <person name="Garvin B.E."/>
            <person name="Gibson G."/>
            <person name="Gilbert D."/>
            <person name="Gnerre S."/>
            <person name="Godfrey J."/>
            <person name="Good R."/>
            <person name="Gotea V."/>
            <person name="Gravely B."/>
            <person name="Greenberg A.J."/>
            <person name="Griffiths-Jones S."/>
            <person name="Gross S."/>
            <person name="Guigo R."/>
            <person name="Gustafson E.A."/>
            <person name="Haerty W."/>
            <person name="Hahn M.W."/>
            <person name="Halligan D.L."/>
            <person name="Halpern A.L."/>
            <person name="Halter G.M."/>
            <person name="Han M.V."/>
            <person name="Heger A."/>
            <person name="Hillier L."/>
            <person name="Hinrichs A.S."/>
            <person name="Holmes I."/>
            <person name="Hoskins R.A."/>
            <person name="Hubisz M.J."/>
            <person name="Hultmark D."/>
            <person name="Huntley M.A."/>
            <person name="Jaffe D.B."/>
            <person name="Jagadeeshan S."/>
            <person name="Jeck W.R."/>
            <person name="Johnson J."/>
            <person name="Jones C.D."/>
            <person name="Jordan W.C."/>
            <person name="Karpen G.H."/>
            <person name="Kataoka E."/>
            <person name="Keightley P.D."/>
            <person name="Kheradpour P."/>
            <person name="Kirkness E.F."/>
            <person name="Koerich L.B."/>
            <person name="Kristiansen K."/>
            <person name="Kudrna D."/>
            <person name="Kulathinal R.J."/>
            <person name="Kumar S."/>
            <person name="Kwok R."/>
            <person name="Lander E."/>
            <person name="Langley C.H."/>
            <person name="Lapoint R."/>
            <person name="Lazzaro B.P."/>
            <person name="Lee S.J."/>
            <person name="Levesque L."/>
            <person name="Li R."/>
            <person name="Lin C.F."/>
            <person name="Lin M.F."/>
            <person name="Lindblad-Toh K."/>
            <person name="Llopart A."/>
            <person name="Long M."/>
            <person name="Low L."/>
            <person name="Lozovsky E."/>
            <person name="Lu J."/>
            <person name="Luo M."/>
            <person name="Machado C.A."/>
            <person name="Makalowski W."/>
            <person name="Marzo M."/>
            <person name="Matsuda M."/>
            <person name="Matzkin L."/>
            <person name="McAllister B."/>
            <person name="McBride C.S."/>
            <person name="McKernan B."/>
            <person name="McKernan K."/>
            <person name="Mendez-Lago M."/>
            <person name="Minx P."/>
            <person name="Mollenhauer M.U."/>
            <person name="Montooth K."/>
            <person name="Mount S.M."/>
            <person name="Mu X."/>
            <person name="Myers E."/>
            <person name="Negre B."/>
            <person name="Newfeld S."/>
            <person name="Nielsen R."/>
            <person name="Noor M.A."/>
            <person name="O'Grady P."/>
            <person name="Pachter L."/>
            <person name="Papaceit M."/>
            <person name="Parisi M.J."/>
            <person name="Parisi M."/>
            <person name="Parts L."/>
            <person name="Pedersen J.S."/>
            <person name="Pesole G."/>
            <person name="Phillippy A.M."/>
            <person name="Ponting C.P."/>
            <person name="Pop M."/>
            <person name="Porcelli D."/>
            <person name="Powell J.R."/>
            <person name="Prohaska S."/>
            <person name="Pruitt K."/>
            <person name="Puig M."/>
            <person name="Quesneville H."/>
            <person name="Ram K.R."/>
            <person name="Rand D."/>
            <person name="Rasmussen M.D."/>
            <person name="Reed L.K."/>
            <person name="Reenan R."/>
            <person name="Reily A."/>
            <person name="Remington K.A."/>
            <person name="Rieger T.T."/>
            <person name="Ritchie M.G."/>
            <person name="Robin C."/>
            <person name="Rogers Y.H."/>
            <person name="Rohde C."/>
            <person name="Rozas J."/>
            <person name="Rubenfield M.J."/>
            <person name="Ruiz A."/>
            <person name="Russo S."/>
            <person name="Salzberg S.L."/>
            <person name="Sanchez-Gracia A."/>
            <person name="Saranga D.J."/>
            <person name="Sato H."/>
            <person name="Schaeffer S.W."/>
            <person name="Schatz M.C."/>
            <person name="Schlenke T."/>
            <person name="Schwartz R."/>
            <person name="Segarra C."/>
            <person name="Singh R.S."/>
            <person name="Sirot L."/>
            <person name="Sirota M."/>
            <person name="Sisneros N.B."/>
            <person name="Smith C.D."/>
            <person name="Smith T.F."/>
            <person name="Spieth J."/>
            <person name="Stage D.E."/>
            <person name="Stark A."/>
            <person name="Stephan W."/>
            <person name="Strausberg R.L."/>
            <person name="Strempel S."/>
            <person name="Sturgill D."/>
            <person name="Sutton G."/>
            <person name="Sutton G.G."/>
            <person name="Tao W."/>
            <person name="Teichmann S."/>
            <person name="Tobari Y.N."/>
            <person name="Tomimura Y."/>
            <person name="Tsolas J.M."/>
            <person name="Valente V.L."/>
            <person name="Venter E."/>
            <person name="Venter J.C."/>
            <person name="Vicario S."/>
            <person name="Vieira F.G."/>
            <person name="Vilella A.J."/>
            <person name="Villasante A."/>
            <person name="Walenz B."/>
            <person name="Wang J."/>
            <person name="Wasserman M."/>
            <person name="Watts T."/>
            <person name="Wilson D."/>
            <person name="Wilson R.K."/>
            <person name="Wing R.A."/>
            <person name="Wolfner M.F."/>
            <person name="Wong A."/>
            <person name="Wong G.K."/>
            <person name="Wu C.I."/>
            <person name="Wu G."/>
            <person name="Yamamoto D."/>
            <person name="Yang H.P."/>
            <person name="Yang S.P."/>
            <person name="Yorke J.A."/>
            <person name="Yoshida K."/>
            <person name="Zdobnov E."/>
            <person name="Zhang P."/>
            <person name="Zhang Y."/>
            <person name="Zimin A.V."/>
            <person name="Baldwin J."/>
            <person name="Abdouelleil A."/>
            <person name="Abdulkadir J."/>
            <person name="Abebe A."/>
            <person name="Abera B."/>
            <person name="Abreu J."/>
            <person name="Acer S.C."/>
            <person name="Aftuck L."/>
            <person name="Alexander A."/>
            <person name="An P."/>
            <person name="Anderson E."/>
            <person name="Anderson S."/>
            <person name="Arachi H."/>
            <person name="Azer M."/>
            <person name="Bachantsang P."/>
            <person name="Barry A."/>
            <person name="Bayul T."/>
            <person name="Berlin A."/>
            <person name="Bessette D."/>
            <person name="Bloom T."/>
            <person name="Blye J."/>
            <person name="Boguslavskiy L."/>
            <person name="Bonnet C."/>
            <person name="Boukhgalter B."/>
            <person name="Bourzgui I."/>
            <person name="Brown A."/>
            <person name="Cahill P."/>
            <person name="Channer S."/>
            <person name="Cheshatsang Y."/>
            <person name="Chuda L."/>
            <person name="Citroen M."/>
            <person name="Collymore A."/>
            <person name="Cooke P."/>
            <person name="Costello M."/>
            <person name="D'Aco K."/>
            <person name="Daza R."/>
            <person name="De Haan G."/>
            <person name="DeGray S."/>
            <person name="DeMaso C."/>
            <person name="Dhargay N."/>
            <person name="Dooley K."/>
            <person name="Dooley E."/>
            <person name="Doricent M."/>
            <person name="Dorje P."/>
            <person name="Dorjee K."/>
            <person name="Dupes A."/>
            <person name="Elong R."/>
            <person name="Falk J."/>
            <person name="Farina A."/>
            <person name="Faro S."/>
            <person name="Ferguson D."/>
            <person name="Fisher S."/>
            <person name="Foley C.D."/>
            <person name="Franke A."/>
            <person name="Friedrich D."/>
            <person name="Gadbois L."/>
            <person name="Gearin G."/>
            <person name="Gearin C.R."/>
            <person name="Giannoukos G."/>
            <person name="Goode T."/>
            <person name="Graham J."/>
            <person name="Grandbois E."/>
            <person name="Grewal S."/>
            <person name="Gyaltsen K."/>
            <person name="Hafez N."/>
            <person name="Hagos B."/>
            <person name="Hall J."/>
            <person name="Henson C."/>
            <person name="Hollinger A."/>
            <person name="Honan T."/>
            <person name="Huard M.D."/>
            <person name="Hughes L."/>
            <person name="Hurhula B."/>
            <person name="Husby M.E."/>
            <person name="Kamat A."/>
            <person name="Kanga B."/>
            <person name="Kashin S."/>
            <person name="Khazanovich D."/>
            <person name="Kisner P."/>
            <person name="Lance K."/>
            <person name="Lara M."/>
            <person name="Lee W."/>
            <person name="Lennon N."/>
            <person name="Letendre F."/>
            <person name="LeVine R."/>
            <person name="Lipovsky A."/>
            <person name="Liu X."/>
            <person name="Liu J."/>
            <person name="Liu S."/>
            <person name="Lokyitsang T."/>
            <person name="Lokyitsang Y."/>
            <person name="Lubonja R."/>
            <person name="Lui A."/>
            <person name="MacDonald P."/>
            <person name="Magnisalis V."/>
            <person name="Maru K."/>
            <person name="Matthews C."/>
            <person name="McCusker W."/>
            <person name="McDonough S."/>
            <person name="Mehta T."/>
            <person name="Meldrim J."/>
            <person name="Meneus L."/>
            <person name="Mihai O."/>
            <person name="Mihalev A."/>
            <person name="Mihova T."/>
            <person name="Mittelman R."/>
            <person name="Mlenga V."/>
            <person name="Montmayeur A."/>
            <person name="Mulrain L."/>
            <person name="Navidi A."/>
            <person name="Naylor J."/>
            <person name="Negash T."/>
            <person name="Nguyen T."/>
            <person name="Nguyen N."/>
            <person name="Nicol R."/>
            <person name="Norbu C."/>
            <person name="Norbu N."/>
            <person name="Novod N."/>
            <person name="O'Neill B."/>
            <person name="Osman S."/>
            <person name="Markiewicz E."/>
            <person name="Oyono O.L."/>
            <person name="Patti C."/>
            <person name="Phunkhang P."/>
            <person name="Pierre F."/>
            <person name="Priest M."/>
            <person name="Raghuraman S."/>
            <person name="Rege F."/>
            <person name="Reyes R."/>
            <person name="Rise C."/>
            <person name="Rogov P."/>
            <person name="Ross K."/>
            <person name="Ryan E."/>
            <person name="Settipalli S."/>
            <person name="Shea T."/>
            <person name="Sherpa N."/>
            <person name="Shi L."/>
            <person name="Shih D."/>
            <person name="Sparrow T."/>
            <person name="Spaulding J."/>
            <person name="Stalker J."/>
            <person name="Stange-Thomann N."/>
            <person name="Stavropoulos S."/>
            <person name="Stone C."/>
            <person name="Strader C."/>
            <person name="Tesfaye S."/>
            <person name="Thomson T."/>
            <person name="Thoulutsang Y."/>
            <person name="Thoulutsang D."/>
            <person name="Topham K."/>
            <person name="Topping I."/>
            <person name="Tsamla T."/>
            <person name="Vassiliev H."/>
            <person name="Vo A."/>
            <person name="Wangchuk T."/>
            <person name="Wangdi T."/>
            <person name="Weiand M."/>
            <person name="Wilkinson J."/>
            <person name="Wilson A."/>
            <person name="Yadav S."/>
            <person name="Young G."/>
            <person name="Yu Q."/>
            <person name="Zembek L."/>
            <person name="Zhong D."/>
            <person name="Zimmer A."/>
            <person name="Zwirko Z."/>
            <person name="Jaffe D.B."/>
            <person name="Alvarez P."/>
            <person name="Brockman W."/>
            <person name="Butler J."/>
            <person name="Chin C."/>
            <person name="Gnerre S."/>
            <person name="Grabherr M."/>
            <person name="Kleber M."/>
            <person name="Mauceli E."/>
            <person name="MacCallum I."/>
        </authorList>
    </citation>
    <scope>NUCLEOTIDE SEQUENCE [LARGE SCALE GENOMIC DNA]</scope>
    <source>
        <strain evidence="18">MSH-3 / Tucson 14011-0111.49</strain>
    </source>
</reference>
<comment type="subcellular location">
    <subcellularLocation>
        <location evidence="1">Nucleus</location>
    </subcellularLocation>
</comment>
<feature type="zinc finger region" description="C3H1-type" evidence="12">
    <location>
        <begin position="12"/>
        <end position="40"/>
    </location>
</feature>
<dbReference type="PROSITE" id="PS50103">
    <property type="entry name" value="ZF_C3H1"/>
    <property type="match status" value="2"/>
</dbReference>
<evidence type="ECO:0000313" key="18">
    <source>
        <dbReference type="Proteomes" id="UP000008744"/>
    </source>
</evidence>
<dbReference type="InterPro" id="IPR012677">
    <property type="entry name" value="Nucleotide-bd_a/b_plait_sf"/>
</dbReference>
<dbReference type="Pfam" id="PF00076">
    <property type="entry name" value="RRM_1"/>
    <property type="match status" value="1"/>
</dbReference>
<evidence type="ECO:0000256" key="6">
    <source>
        <dbReference type="ARBA" id="ARBA00022771"/>
    </source>
</evidence>
<dbReference type="FunFam" id="3.30.70.330:FF:000055">
    <property type="entry name" value="Splicing factor U2AF 35 kDa subunit"/>
    <property type="match status" value="1"/>
</dbReference>
<evidence type="ECO:0000256" key="11">
    <source>
        <dbReference type="PROSITE-ProRule" id="PRU00176"/>
    </source>
</evidence>
<keyword evidence="18" id="KW-1185">Reference proteome</keyword>
<keyword evidence="5" id="KW-0677">Repeat</keyword>
<dbReference type="GO" id="GO:0000398">
    <property type="term" value="P:mRNA splicing, via spliceosome"/>
    <property type="evidence" value="ECO:0007669"/>
    <property type="project" value="EnsemblMetazoa"/>
</dbReference>
<dbReference type="InterPro" id="IPR035979">
    <property type="entry name" value="RBD_domain_sf"/>
</dbReference>
<evidence type="ECO:0000259" key="15">
    <source>
        <dbReference type="PROSITE" id="PS50102"/>
    </source>
</evidence>
<evidence type="ECO:0000256" key="12">
    <source>
        <dbReference type="PROSITE-ProRule" id="PRU00723"/>
    </source>
</evidence>
<evidence type="ECO:0000256" key="10">
    <source>
        <dbReference type="ARBA" id="ARBA00023242"/>
    </source>
</evidence>
<keyword evidence="10" id="KW-0539">Nucleus</keyword>
<dbReference type="PRINTS" id="PR01848">
    <property type="entry name" value="U2AUXFACTOR"/>
</dbReference>
<keyword evidence="14" id="KW-0812">Transmembrane</keyword>
<evidence type="ECO:0000256" key="3">
    <source>
        <dbReference type="ARBA" id="ARBA00022664"/>
    </source>
</evidence>
<dbReference type="InterPro" id="IPR000571">
    <property type="entry name" value="Znf_CCCH"/>
</dbReference>
<dbReference type="SMR" id="B4GJQ4"/>
<dbReference type="OrthoDB" id="423462at2759"/>
<evidence type="ECO:0000256" key="5">
    <source>
        <dbReference type="ARBA" id="ARBA00022737"/>
    </source>
</evidence>
<gene>
    <name evidence="17" type="primary">Dper\GL25824</name>
    <name evidence="17" type="ORF">Dper_GL25824</name>
</gene>
<dbReference type="InterPro" id="IPR003954">
    <property type="entry name" value="RRM_euk-type"/>
</dbReference>
<dbReference type="PANTHER" id="PTHR12620">
    <property type="entry name" value="U2 SNRNP AUXILIARY FACTOR, SMALL SUBUNIT"/>
    <property type="match status" value="1"/>
</dbReference>
<feature type="domain" description="RRM" evidence="15">
    <location>
        <begin position="44"/>
        <end position="149"/>
    </location>
</feature>
<dbReference type="GO" id="GO:0008270">
    <property type="term" value="F:zinc ion binding"/>
    <property type="evidence" value="ECO:0007669"/>
    <property type="project" value="UniProtKB-KW"/>
</dbReference>
<evidence type="ECO:0000313" key="17">
    <source>
        <dbReference type="EMBL" id="EDW36870.1"/>
    </source>
</evidence>
<dbReference type="PROSITE" id="PS50102">
    <property type="entry name" value="RRM"/>
    <property type="match status" value="1"/>
</dbReference>
<dbReference type="InterPro" id="IPR000504">
    <property type="entry name" value="RRM_dom"/>
</dbReference>
<dbReference type="PhylomeDB" id="B4GJQ4"/>
<feature type="domain" description="C3H1-type" evidence="16">
    <location>
        <begin position="12"/>
        <end position="40"/>
    </location>
</feature>
<keyword evidence="6 12" id="KW-0863">Zinc-finger</keyword>